<dbReference type="InterPro" id="IPR003594">
    <property type="entry name" value="HATPase_dom"/>
</dbReference>
<gene>
    <name evidence="12" type="ORF">STIAU_8420</name>
</gene>
<keyword evidence="6" id="KW-0808">Transferase</keyword>
<evidence type="ECO:0000259" key="11">
    <source>
        <dbReference type="PROSITE" id="PS50109"/>
    </source>
</evidence>
<dbReference type="PDBsum" id="6PU2"/>
<evidence type="ECO:0007829" key="17">
    <source>
        <dbReference type="PDB" id="7JRI"/>
    </source>
</evidence>
<keyword evidence="8" id="KW-0157">Chromophore</keyword>
<evidence type="ECO:0000256" key="7">
    <source>
        <dbReference type="ARBA" id="ARBA00022777"/>
    </source>
</evidence>
<reference evidence="19" key="5">
    <citation type="journal article" date="2025" name="Struct Dyn">
        <title>Structures of myxobacterial phytochrome revealed by cryo-EM using the Spotiton technique and with x-ray crystallography.</title>
        <authorList>
            <person name="Karki P."/>
            <person name="Menendez D."/>
            <person name="Budell W."/>
            <person name="Dangi S."/>
            <person name="Hernandez C."/>
            <person name="Mendez J."/>
            <person name="Muniyappan S."/>
            <person name="Basu S."/>
            <person name="Schwander P."/>
            <person name="Malla T.N."/>
            <person name="Stojkovic E.A."/>
            <person name="Schmidt M."/>
        </authorList>
    </citation>
    <scope>X-RAY CRYSTALLOGRAPHY (2.10 ANGSTROMS) OF 9-306</scope>
</reference>
<dbReference type="InterPro" id="IPR003018">
    <property type="entry name" value="GAF"/>
</dbReference>
<dbReference type="SUPFAM" id="SSF55874">
    <property type="entry name" value="ATPase domain of HSP90 chaperone/DNA topoisomerase II/histidine kinase"/>
    <property type="match status" value="1"/>
</dbReference>
<dbReference type="GO" id="GO:0006355">
    <property type="term" value="P:regulation of DNA-templated transcription"/>
    <property type="evidence" value="ECO:0007669"/>
    <property type="project" value="InterPro"/>
</dbReference>
<reference evidence="16 17" key="3">
    <citation type="journal article" date="2021" name="Structure">
        <title>High-resolution crystal structures of transient intermediates in the phytochrome photocycle.</title>
        <authorList>
            <person name="Carrillo M."/>
            <person name="Pandey S."/>
            <person name="Sanchez J."/>
            <person name="Noda M."/>
            <person name="Poudyal I."/>
            <person name="Aldama L."/>
            <person name="Malla T.N."/>
            <person name="Claesson E."/>
            <person name="Wahlgren W.Y."/>
            <person name="Feliz D."/>
            <person name="Srajer V."/>
            <person name="Maj M."/>
            <person name="Castillon L."/>
            <person name="Iwata S."/>
            <person name="Nango E."/>
            <person name="Tanaka R."/>
            <person name="Tanaka T."/>
            <person name="Fangjia L."/>
            <person name="Tono K."/>
            <person name="Owada S."/>
            <person name="Westenhoff S."/>
            <person name="Stojkovic E.A."/>
            <person name="Schmidt M."/>
        </authorList>
    </citation>
    <scope>X-RAY CRYSTALLOGRAPHY (2.40 ANGSTROMS) OF 9-490</scope>
</reference>
<dbReference type="InterPro" id="IPR050351">
    <property type="entry name" value="BphY/WalK/GraS-like"/>
</dbReference>
<dbReference type="GO" id="GO:0000156">
    <property type="term" value="F:phosphorelay response regulator activity"/>
    <property type="evidence" value="ECO:0007669"/>
    <property type="project" value="TreeGrafter"/>
</dbReference>
<dbReference type="InterPro" id="IPR043150">
    <property type="entry name" value="Phytochrome_PHY_sf"/>
</dbReference>
<evidence type="ECO:0000256" key="8">
    <source>
        <dbReference type="ARBA" id="ARBA00022991"/>
    </source>
</evidence>
<evidence type="ECO:0000256" key="6">
    <source>
        <dbReference type="ARBA" id="ARBA00022679"/>
    </source>
</evidence>
<dbReference type="PDB" id="6PU2">
    <property type="method" value="X-ray"/>
    <property type="resolution" value="2.20 A"/>
    <property type="chains" value="A/B=9-489"/>
</dbReference>
<evidence type="ECO:0000259" key="10">
    <source>
        <dbReference type="PROSITE" id="PS50046"/>
    </source>
</evidence>
<dbReference type="Gene3D" id="3.30.450.270">
    <property type="match status" value="1"/>
</dbReference>
<evidence type="ECO:0000256" key="4">
    <source>
        <dbReference type="ARBA" id="ARBA00022543"/>
    </source>
</evidence>
<dbReference type="AlphaFoldDB" id="Q09E27"/>
<feature type="domain" description="Phytochrome chromophore attachment site" evidence="10">
    <location>
        <begin position="137"/>
        <end position="295"/>
    </location>
</feature>
<sequence length="747" mass="81066">MPPSVSELDLSQCDREPIHLLGGIQSHGVLLAFRGPDRLLEVVSANAQALLGRPPETLLGQPVGRVLPAEVLAQWEPLVARGSVRVVLPAGAYRALLHESDGLTVLELEPAELQPGMEETALEVVRRLVSPLAGVKGTQALLQTAADTVRALTGFDRVMVYRFDADWHGEVLAESKRGGMDGFLGMHFPATDIPVQARALYTRNPLRLIADARARPVPLLPPVVPALGRPLDLSNSALRSVSPVHLEYLRNMGVGASFSLSLLKEGVLWGLIACHHLEPLHISHERRRACEVLTQLLALQLSAEERAAEASEDAHRAALLGQLATAMGEGGTLEEVLEKESERVLALTGAAGVALLLGEEPLLVGCTPAQDEVEALVAWLATQPFQTSFHTDRLGTVYPPLAARADVAAGILAVRLAPAAARFAIWFRPEVARTISWAGNPRKPAEPEPGHQRLHPRGSFQAWEETVRDTSLPWKRADLGAAEGFRGALVGVVLRQAAELTRLSQALRRSNAELDAFGHTIAHDLKEPLRGIRQYAAFVLEDHGAALGQEGRAHVEALDWLAQRSGDMLDGLFEYSRMGRVDLAWGEVDMQEVVDEVLMTLSARLSENKVTVRLPRRLPAVRCDGVRIAQVWANLLTNAAKYQEAPERWVEVGFCGPGEPRPEAAARYPAPTVFYVKDAGIGISAQFHEAIFDMFRRLHPAKSYGGGTGVGLAIARRLVQLHGGALWVDSTPKRGATFYFTLGRGPD</sequence>
<dbReference type="SMART" id="SM00065">
    <property type="entry name" value="GAF"/>
    <property type="match status" value="1"/>
</dbReference>
<dbReference type="GO" id="GO:0009584">
    <property type="term" value="P:detection of visible light"/>
    <property type="evidence" value="ECO:0007669"/>
    <property type="project" value="InterPro"/>
</dbReference>
<comment type="similarity">
    <text evidence="2">In the N-terminal section; belongs to the phytochrome family.</text>
</comment>
<keyword evidence="9 12" id="KW-0675">Receptor</keyword>
<feature type="domain" description="Histidine kinase" evidence="11">
    <location>
        <begin position="520"/>
        <end position="746"/>
    </location>
</feature>
<keyword evidence="4" id="KW-0600">Photoreceptor protein</keyword>
<dbReference type="Pfam" id="PF00360">
    <property type="entry name" value="PHY"/>
    <property type="match status" value="1"/>
</dbReference>
<evidence type="ECO:0000256" key="2">
    <source>
        <dbReference type="ARBA" id="ARBA00006402"/>
    </source>
</evidence>
<reference evidence="18" key="4">
    <citation type="journal article" date="2025" name="IUCrJ">
        <title>Exploiting fourth-generation synchrotron radiation for enzyme and photoreceptor characterization.</title>
        <authorList>
            <person name="Malla T.N."/>
            <person name="Muniyappan S."/>
            <person name="Menendez D."/>
            <person name="Ogukwe F."/>
            <person name="Dale A.N."/>
            <person name="Clayton J.D."/>
            <person name="Weatherall D.D."/>
            <person name="Karki P."/>
            <person name="Dangi S."/>
            <person name="Mandella V."/>
            <person name="Pacheco A.A."/>
            <person name="Stojkovic E.A."/>
            <person name="Rose S.L."/>
            <person name="Orlans J."/>
            <person name="Basu S."/>
            <person name="de Sanctis D."/>
            <person name="Schmidt M."/>
        </authorList>
    </citation>
    <scope>X-RAY CRYSTALLOGRAPHY (2.10 ANGSTROMS) OF 1-490</scope>
</reference>
<evidence type="ECO:0000313" key="13">
    <source>
        <dbReference type="Proteomes" id="UP000032702"/>
    </source>
</evidence>
<dbReference type="PANTHER" id="PTHR42878">
    <property type="entry name" value="TWO-COMPONENT HISTIDINE KINASE"/>
    <property type="match status" value="1"/>
</dbReference>
<dbReference type="PROSITE" id="PS50109">
    <property type="entry name" value="HIS_KIN"/>
    <property type="match status" value="1"/>
</dbReference>
<dbReference type="InterPro" id="IPR016132">
    <property type="entry name" value="Phyto_chromo_attachment"/>
</dbReference>
<reference evidence="14 15" key="2">
    <citation type="journal article" date="2019" name="Struct Dyn">
        <title>High-resolution crystal structures of a myxobacterial phytochrome at cryo and room temperatures.</title>
        <authorList>
            <person name="Sanchez J.C."/>
            <person name="Carrillo M."/>
            <person name="Pandey S."/>
            <person name="Noda M."/>
            <person name="Aldama L."/>
            <person name="Feliz D."/>
            <person name="Claesson E."/>
            <person name="Wahlgren W.Y."/>
            <person name="Tracy G."/>
            <person name="Duong P."/>
            <person name="Nugent A.C."/>
            <person name="Field A."/>
            <person name="Srajer V."/>
            <person name="Kupitz C."/>
            <person name="Iwata S."/>
            <person name="Nango E."/>
            <person name="Tanaka R."/>
            <person name="Tanaka T."/>
            <person name="Fangjia L."/>
            <person name="Tono K."/>
            <person name="Owada S."/>
            <person name="Westenhoff S."/>
            <person name="Schmidt M."/>
            <person name="Stojkovic E.A."/>
        </authorList>
    </citation>
    <scope>X-RAY CRYSTALLOGRAPHY (1.65 ANGSTROMS) OF 9-489</scope>
</reference>
<dbReference type="PDBsum" id="6PTQ"/>
<dbReference type="OrthoDB" id="5524356at2"/>
<accession>Q09E27</accession>
<evidence type="ECO:0000256" key="9">
    <source>
        <dbReference type="ARBA" id="ARBA00023170"/>
    </source>
</evidence>
<proteinExistence type="evidence at protein level"/>
<dbReference type="InterPro" id="IPR005467">
    <property type="entry name" value="His_kinase_dom"/>
</dbReference>
<dbReference type="SUPFAM" id="SSF47384">
    <property type="entry name" value="Homodimeric domain of signal transducing histidine kinase"/>
    <property type="match status" value="1"/>
</dbReference>
<dbReference type="SUPFAM" id="SSF55785">
    <property type="entry name" value="PYP-like sensor domain (PAS domain)"/>
    <property type="match status" value="1"/>
</dbReference>
<evidence type="ECO:0007829" key="14">
    <source>
        <dbReference type="PDB" id="6PTQ"/>
    </source>
</evidence>
<dbReference type="InterPro" id="IPR036097">
    <property type="entry name" value="HisK_dim/P_sf"/>
</dbReference>
<evidence type="ECO:0007829" key="16">
    <source>
        <dbReference type="PDB" id="7JR5"/>
    </source>
</evidence>
<dbReference type="GO" id="GO:0000155">
    <property type="term" value="F:phosphorelay sensor kinase activity"/>
    <property type="evidence" value="ECO:0007669"/>
    <property type="project" value="InterPro"/>
</dbReference>
<dbReference type="InterPro" id="IPR001294">
    <property type="entry name" value="Phytochrome"/>
</dbReference>
<dbReference type="Pfam" id="PF02518">
    <property type="entry name" value="HATPase_c"/>
    <property type="match status" value="1"/>
</dbReference>
<dbReference type="Gene3D" id="3.30.450.40">
    <property type="match status" value="1"/>
</dbReference>
<evidence type="ECO:0007829" key="15">
    <source>
        <dbReference type="PDB" id="6PTX"/>
    </source>
</evidence>
<evidence type="ECO:0000256" key="1">
    <source>
        <dbReference type="ARBA" id="ARBA00000085"/>
    </source>
</evidence>
<dbReference type="PDB" id="6PTQ">
    <property type="method" value="X-ray"/>
    <property type="resolution" value="2.10 A"/>
    <property type="chains" value="A/B=9-490"/>
</dbReference>
<dbReference type="SMART" id="SM00387">
    <property type="entry name" value="HATPase_c"/>
    <property type="match status" value="1"/>
</dbReference>
<dbReference type="PDB" id="7JRI">
    <property type="method" value="X-ray"/>
    <property type="resolution" value="2.40 A"/>
    <property type="chains" value="A/B=9-490"/>
</dbReference>
<keyword evidence="14 15" id="KW-0002">3D-structure</keyword>
<dbReference type="PDBsum" id="6PTX"/>
<evidence type="ECO:0007829" key="19">
    <source>
        <dbReference type="PDB" id="9NAA"/>
    </source>
</evidence>
<dbReference type="PATRIC" id="fig|378806.16.peg.9558"/>
<dbReference type="CDD" id="cd00082">
    <property type="entry name" value="HisKA"/>
    <property type="match status" value="1"/>
</dbReference>
<dbReference type="InterPro" id="IPR013654">
    <property type="entry name" value="PAS_2"/>
</dbReference>
<dbReference type="PANTHER" id="PTHR42878:SF15">
    <property type="entry name" value="BACTERIOPHYTOCHROME"/>
    <property type="match status" value="1"/>
</dbReference>
<dbReference type="PDB" id="6PTX">
    <property type="method" value="X-ray"/>
    <property type="resolution" value="1.65 A"/>
    <property type="chains" value="A/B=9-489"/>
</dbReference>
<keyword evidence="5" id="KW-0716">Sensory transduction</keyword>
<dbReference type="GO" id="GO:0007234">
    <property type="term" value="P:osmosensory signaling via phosphorelay pathway"/>
    <property type="evidence" value="ECO:0007669"/>
    <property type="project" value="TreeGrafter"/>
</dbReference>
<dbReference type="InterPro" id="IPR029016">
    <property type="entry name" value="GAF-like_dom_sf"/>
</dbReference>
<dbReference type="RefSeq" id="WP_002609371.1">
    <property type="nucleotide sequence ID" value="NC_014623.1"/>
</dbReference>
<dbReference type="SMR" id="Q09E27"/>
<reference evidence="12 13" key="1">
    <citation type="submission" date="2006-04" db="EMBL/GenBank/DDBJ databases">
        <authorList>
            <person name="Nierman W.C."/>
        </authorList>
    </citation>
    <scope>NUCLEOTIDE SEQUENCE [LARGE SCALE GENOMIC DNA]</scope>
    <source>
        <strain evidence="12 13">DW4/3-1</strain>
    </source>
</reference>
<comment type="caution">
    <text evidence="12">The sequence shown here is derived from an EMBL/GenBank/DDBJ whole genome shotgun (WGS) entry which is preliminary data.</text>
</comment>
<dbReference type="GO" id="GO:0009881">
    <property type="term" value="F:photoreceptor activity"/>
    <property type="evidence" value="ECO:0007669"/>
    <property type="project" value="UniProtKB-KW"/>
</dbReference>
<dbReference type="EC" id="2.7.13.3" evidence="3"/>
<dbReference type="InterPro" id="IPR013515">
    <property type="entry name" value="Phytochrome_cen-reg"/>
</dbReference>
<organism evidence="12 13">
    <name type="scientific">Stigmatella aurantiaca (strain DW4/3-1)</name>
    <dbReference type="NCBI Taxonomy" id="378806"/>
    <lineage>
        <taxon>Bacteria</taxon>
        <taxon>Pseudomonadati</taxon>
        <taxon>Myxococcota</taxon>
        <taxon>Myxococcia</taxon>
        <taxon>Myxococcales</taxon>
        <taxon>Cystobacterineae</taxon>
        <taxon>Archangiaceae</taxon>
        <taxon>Stigmatella</taxon>
    </lineage>
</organism>
<evidence type="ECO:0000313" key="12">
    <source>
        <dbReference type="EMBL" id="EAU70067.1"/>
    </source>
</evidence>
<protein>
    <recommendedName>
        <fullName evidence="3">histidine kinase</fullName>
        <ecNumber evidence="3">2.7.13.3</ecNumber>
    </recommendedName>
</protein>
<dbReference type="PDB" id="9NAA">
    <property type="method" value="X-ray"/>
    <property type="resolution" value="2.10 A"/>
    <property type="chains" value="A/B=9-306"/>
</dbReference>
<comment type="catalytic activity">
    <reaction evidence="1">
        <text>ATP + protein L-histidine = ADP + protein N-phospho-L-histidine.</text>
        <dbReference type="EC" id="2.7.13.3"/>
    </reaction>
</comment>
<dbReference type="Gene3D" id="3.30.450.20">
    <property type="entry name" value="PAS domain"/>
    <property type="match status" value="1"/>
</dbReference>
<dbReference type="Gene3D" id="1.10.287.130">
    <property type="match status" value="1"/>
</dbReference>
<evidence type="ECO:0000256" key="3">
    <source>
        <dbReference type="ARBA" id="ARBA00012438"/>
    </source>
</evidence>
<dbReference type="Gene3D" id="3.30.565.10">
    <property type="entry name" value="Histidine kinase-like ATPase, C-terminal domain"/>
    <property type="match status" value="1"/>
</dbReference>
<dbReference type="InterPro" id="IPR003661">
    <property type="entry name" value="HisK_dim/P_dom"/>
</dbReference>
<dbReference type="PRINTS" id="PR01033">
    <property type="entry name" value="PHYTOCHROME"/>
</dbReference>
<dbReference type="PROSITE" id="PS50046">
    <property type="entry name" value="PHYTOCHROME_2"/>
    <property type="match status" value="1"/>
</dbReference>
<dbReference type="PDB" id="7JR5">
    <property type="method" value="X-ray"/>
    <property type="resolution" value="2.40 A"/>
    <property type="chains" value="A/B=1-490"/>
</dbReference>
<keyword evidence="7 12" id="KW-0418">Kinase</keyword>
<name>Q09E27_STIAD</name>
<dbReference type="Pfam" id="PF01590">
    <property type="entry name" value="GAF"/>
    <property type="match status" value="1"/>
</dbReference>
<evidence type="ECO:0000256" key="5">
    <source>
        <dbReference type="ARBA" id="ARBA00022606"/>
    </source>
</evidence>
<dbReference type="GO" id="GO:0030295">
    <property type="term" value="F:protein kinase activator activity"/>
    <property type="evidence" value="ECO:0007669"/>
    <property type="project" value="TreeGrafter"/>
</dbReference>
<dbReference type="PDB" id="9D2H">
    <property type="method" value="X-ray"/>
    <property type="resolution" value="2.10 A"/>
    <property type="chains" value="A/B=1-490"/>
</dbReference>
<dbReference type="SUPFAM" id="SSF55781">
    <property type="entry name" value="GAF domain-like"/>
    <property type="match status" value="2"/>
</dbReference>
<dbReference type="InterPro" id="IPR035965">
    <property type="entry name" value="PAS-like_dom_sf"/>
</dbReference>
<dbReference type="Pfam" id="PF08446">
    <property type="entry name" value="PAS_2"/>
    <property type="match status" value="1"/>
</dbReference>
<dbReference type="Proteomes" id="UP000032702">
    <property type="component" value="Unassembled WGS sequence"/>
</dbReference>
<evidence type="ECO:0007829" key="18">
    <source>
        <dbReference type="PDB" id="9D2H"/>
    </source>
</evidence>
<dbReference type="EMBL" id="AAMD01000001">
    <property type="protein sequence ID" value="EAU70067.1"/>
    <property type="molecule type" value="Genomic_DNA"/>
</dbReference>
<dbReference type="InterPro" id="IPR036890">
    <property type="entry name" value="HATPase_C_sf"/>
</dbReference>